<keyword evidence="1" id="KW-1133">Transmembrane helix</keyword>
<evidence type="ECO:0000256" key="1">
    <source>
        <dbReference type="SAM" id="Phobius"/>
    </source>
</evidence>
<reference evidence="2" key="1">
    <citation type="submission" date="2022-05" db="EMBL/GenBank/DDBJ databases">
        <authorList>
            <person name="Sun H.-N."/>
        </authorList>
    </citation>
    <scope>NUCLEOTIDE SEQUENCE</scope>
    <source>
        <strain evidence="2">HB14</strain>
    </source>
</reference>
<keyword evidence="3" id="KW-1185">Reference proteome</keyword>
<feature type="transmembrane region" description="Helical" evidence="1">
    <location>
        <begin position="215"/>
        <end position="233"/>
    </location>
</feature>
<dbReference type="Proteomes" id="UP001139319">
    <property type="component" value="Unassembled WGS sequence"/>
</dbReference>
<sequence>MNTFLTQVKREFWESPGQLIKAPLWLSVLIISISLMSVYSLFQDTSVSFELNLEMDLPWNNDSAPNSVPKGGILDKLVHIQYIIYLIFTVVAVVNMVTYSLSALLTDRQDRSVLFFKSLPVTETTVVLVKLLIALLIMPICYWLGAMLTTLVFSALTVVVGTSSLSLDPFTLWSAMDALAVAKVSFAYLWFAALWGLPLFSVLLLFSAWSKKHPFGILLLVLLVAWFVENLLFGQSYVFKILIQYFDGFSLQSLEATPDDSSILAAAIELLSRPGLYMGWIVAGVSLGTAIWLRNRRFEL</sequence>
<feature type="transmembrane region" description="Helical" evidence="1">
    <location>
        <begin position="151"/>
        <end position="167"/>
    </location>
</feature>
<reference evidence="2" key="2">
    <citation type="submission" date="2023-01" db="EMBL/GenBank/DDBJ databases">
        <title>Gilvimarinus xylanilyticus HB14 isolated from Caulerpa lentillifera aquaculture base in Hainan, China.</title>
        <authorList>
            <person name="Zhang Y.-J."/>
        </authorList>
    </citation>
    <scope>NUCLEOTIDE SEQUENCE</scope>
    <source>
        <strain evidence="2">HB14</strain>
    </source>
</reference>
<comment type="caution">
    <text evidence="2">The sequence shown here is derived from an EMBL/GenBank/DDBJ whole genome shotgun (WGS) entry which is preliminary data.</text>
</comment>
<evidence type="ECO:0000313" key="3">
    <source>
        <dbReference type="Proteomes" id="UP001139319"/>
    </source>
</evidence>
<feature type="transmembrane region" description="Helical" evidence="1">
    <location>
        <begin position="275"/>
        <end position="293"/>
    </location>
</feature>
<accession>A0A9X2I0J4</accession>
<organism evidence="2 3">
    <name type="scientific">Gilvimarinus xylanilyticus</name>
    <dbReference type="NCBI Taxonomy" id="2944139"/>
    <lineage>
        <taxon>Bacteria</taxon>
        <taxon>Pseudomonadati</taxon>
        <taxon>Pseudomonadota</taxon>
        <taxon>Gammaproteobacteria</taxon>
        <taxon>Cellvibrionales</taxon>
        <taxon>Cellvibrionaceae</taxon>
        <taxon>Gilvimarinus</taxon>
    </lineage>
</organism>
<proteinExistence type="predicted"/>
<feature type="transmembrane region" description="Helical" evidence="1">
    <location>
        <begin position="187"/>
        <end position="208"/>
    </location>
</feature>
<evidence type="ECO:0000313" key="2">
    <source>
        <dbReference type="EMBL" id="MCP8900444.1"/>
    </source>
</evidence>
<name>A0A9X2I0J4_9GAMM</name>
<gene>
    <name evidence="2" type="ORF">M6D89_14150</name>
</gene>
<keyword evidence="1" id="KW-0812">Transmembrane</keyword>
<protein>
    <submittedName>
        <fullName evidence="2">Uncharacterized protein</fullName>
    </submittedName>
</protein>
<dbReference type="EMBL" id="JAMFTH010000005">
    <property type="protein sequence ID" value="MCP8900444.1"/>
    <property type="molecule type" value="Genomic_DNA"/>
</dbReference>
<keyword evidence="1" id="KW-0472">Membrane</keyword>
<feature type="transmembrane region" description="Helical" evidence="1">
    <location>
        <begin position="82"/>
        <end position="105"/>
    </location>
</feature>
<feature type="transmembrane region" description="Helical" evidence="1">
    <location>
        <begin position="22"/>
        <end position="42"/>
    </location>
</feature>
<dbReference type="RefSeq" id="WP_253968736.1">
    <property type="nucleotide sequence ID" value="NZ_JAMFTH010000005.1"/>
</dbReference>
<feature type="transmembrane region" description="Helical" evidence="1">
    <location>
        <begin position="125"/>
        <end position="144"/>
    </location>
</feature>
<dbReference type="AlphaFoldDB" id="A0A9X2I0J4"/>